<evidence type="ECO:0000256" key="7">
    <source>
        <dbReference type="ARBA" id="ARBA00023136"/>
    </source>
</evidence>
<evidence type="ECO:0000256" key="1">
    <source>
        <dbReference type="ARBA" id="ARBA00004571"/>
    </source>
</evidence>
<sequence length="751" mass="83752">MDRKLKLLGASFLMTGLHGLALADTSQQKNSDDTIQFSKLNVSAAHKQTPLVKALEKPGAFSAVGTENKLEGLDKIIRTMPGTYTQMDASQGTVNVNIRGLSGFGRVNMMVDGITQTYYGISPSNYTHGQQPNNDFGALIDPNFIVEVEVEKGQLNGGNSVNALAGSANFRTIGIEDVIFAGSSYGLRSKARWGDNGLGYNGMVAVAGKTAINEDKGYFGGLIAMSGHNIPANYKNGAGYDSDDFATDNTFKQKPQSQLTKLKYKPNDSHELEFSGRFYQNKLTRRKIDSEDYYIKYKYTPLNELIDTEIIVNHGKSNQKFEGDSLGWALRQGESKNIADGINLSNTSRFSYGEMDYEWKIGSKLIKNKYQREVSSAVDADTLIYNPFSPSGTLDLASMYTQFNARYDIYTATFDLNYTHYQLKGFKPACDYDVKCFPQGDASINLREGGFNPGILLSAEIIPEFQPFVSYAHSMRAPNSQEVFYSQNGGNSMNPFLKGEKAQTWQIGFNSIRPDLIVQGDQFNLKALWFHTKVKDYITSKPYLLCRPRTEAEFEWCLMNDDVWDKEFPDFMQKSYIYMNDPRNVNLSGYELQANYDAGVFYSTLSYTKETGDQPNSIASVADFSAGDFSELPDYYLTLDSGVRLLDEKLTLGSTITITGPAKRIGVESLVDNNGDALKDKYEKQPTIIDLYADYEINKNVTLMFNINNVTNKAYSDALNRANSTAIMEERSKSNATARGRSYMVGGIVRF</sequence>
<comment type="subcellular location">
    <subcellularLocation>
        <location evidence="1 9">Cell outer membrane</location>
        <topology evidence="1 9">Multi-pass membrane protein</topology>
    </subcellularLocation>
</comment>
<dbReference type="PANTHER" id="PTHR30069:SF50">
    <property type="entry name" value="TONB-DEPENDENT RECEPTOR HI_1217-RELATED"/>
    <property type="match status" value="1"/>
</dbReference>
<evidence type="ECO:0000256" key="12">
    <source>
        <dbReference type="SAM" id="SignalP"/>
    </source>
</evidence>
<keyword evidence="7 9" id="KW-0472">Membrane</keyword>
<evidence type="ECO:0000256" key="4">
    <source>
        <dbReference type="ARBA" id="ARBA00022692"/>
    </source>
</evidence>
<keyword evidence="2 9" id="KW-0813">Transport</keyword>
<evidence type="ECO:0000259" key="13">
    <source>
        <dbReference type="Pfam" id="PF00593"/>
    </source>
</evidence>
<evidence type="ECO:0000256" key="5">
    <source>
        <dbReference type="ARBA" id="ARBA00022729"/>
    </source>
</evidence>
<evidence type="ECO:0000259" key="14">
    <source>
        <dbReference type="Pfam" id="PF07715"/>
    </source>
</evidence>
<evidence type="ECO:0000256" key="9">
    <source>
        <dbReference type="PROSITE-ProRule" id="PRU01360"/>
    </source>
</evidence>
<dbReference type="PROSITE" id="PS01156">
    <property type="entry name" value="TONB_DEPENDENT_REC_2"/>
    <property type="match status" value="1"/>
</dbReference>
<dbReference type="GO" id="GO:0015344">
    <property type="term" value="F:siderophore uptake transmembrane transporter activity"/>
    <property type="evidence" value="ECO:0007669"/>
    <property type="project" value="TreeGrafter"/>
</dbReference>
<dbReference type="Pfam" id="PF07715">
    <property type="entry name" value="Plug"/>
    <property type="match status" value="1"/>
</dbReference>
<dbReference type="InterPro" id="IPR036942">
    <property type="entry name" value="Beta-barrel_TonB_sf"/>
</dbReference>
<dbReference type="InterPro" id="IPR000531">
    <property type="entry name" value="Beta-barrel_TonB"/>
</dbReference>
<feature type="short sequence motif" description="TonB C-terminal box" evidence="10">
    <location>
        <begin position="734"/>
        <end position="751"/>
    </location>
</feature>
<dbReference type="InterPro" id="IPR039426">
    <property type="entry name" value="TonB-dep_rcpt-like"/>
</dbReference>
<feature type="chain" id="PRO_5042526493" evidence="12">
    <location>
        <begin position="24"/>
        <end position="751"/>
    </location>
</feature>
<keyword evidence="15" id="KW-0675">Receptor</keyword>
<dbReference type="Pfam" id="PF00593">
    <property type="entry name" value="TonB_dep_Rec_b-barrel"/>
    <property type="match status" value="1"/>
</dbReference>
<evidence type="ECO:0000256" key="10">
    <source>
        <dbReference type="PROSITE-ProRule" id="PRU10144"/>
    </source>
</evidence>
<keyword evidence="8 9" id="KW-0998">Cell outer membrane</keyword>
<organism evidence="15">
    <name type="scientific">Providencia stuartii</name>
    <dbReference type="NCBI Taxonomy" id="588"/>
    <lineage>
        <taxon>Bacteria</taxon>
        <taxon>Pseudomonadati</taxon>
        <taxon>Pseudomonadota</taxon>
        <taxon>Gammaproteobacteria</taxon>
        <taxon>Enterobacterales</taxon>
        <taxon>Morganellaceae</taxon>
        <taxon>Providencia</taxon>
    </lineage>
</organism>
<evidence type="ECO:0000313" key="15">
    <source>
        <dbReference type="EMBL" id="EMJ5132731.1"/>
    </source>
</evidence>
<evidence type="ECO:0000256" key="6">
    <source>
        <dbReference type="ARBA" id="ARBA00023077"/>
    </source>
</evidence>
<dbReference type="AlphaFoldDB" id="A0AAI9D8X2"/>
<dbReference type="Gene3D" id="2.170.130.10">
    <property type="entry name" value="TonB-dependent receptor, plug domain"/>
    <property type="match status" value="1"/>
</dbReference>
<feature type="domain" description="TonB-dependent receptor plug" evidence="14">
    <location>
        <begin position="73"/>
        <end position="154"/>
    </location>
</feature>
<gene>
    <name evidence="15" type="ORF">RG298_000400</name>
</gene>
<dbReference type="PROSITE" id="PS52016">
    <property type="entry name" value="TONB_DEPENDENT_REC_3"/>
    <property type="match status" value="1"/>
</dbReference>
<evidence type="ECO:0000256" key="11">
    <source>
        <dbReference type="RuleBase" id="RU003357"/>
    </source>
</evidence>
<dbReference type="GO" id="GO:0009279">
    <property type="term" value="C:cell outer membrane"/>
    <property type="evidence" value="ECO:0007669"/>
    <property type="project" value="UniProtKB-SubCell"/>
</dbReference>
<dbReference type="InterPro" id="IPR037066">
    <property type="entry name" value="Plug_dom_sf"/>
</dbReference>
<keyword evidence="3 9" id="KW-1134">Transmembrane beta strand</keyword>
<name>A0AAI9D8X2_PROST</name>
<dbReference type="EMBL" id="ABMABF030000001">
    <property type="protein sequence ID" value="EMJ5132731.1"/>
    <property type="molecule type" value="Genomic_DNA"/>
</dbReference>
<dbReference type="SUPFAM" id="SSF56935">
    <property type="entry name" value="Porins"/>
    <property type="match status" value="1"/>
</dbReference>
<dbReference type="InterPro" id="IPR010917">
    <property type="entry name" value="TonB_rcpt_CS"/>
</dbReference>
<dbReference type="InterPro" id="IPR012910">
    <property type="entry name" value="Plug_dom"/>
</dbReference>
<feature type="signal peptide" evidence="12">
    <location>
        <begin position="1"/>
        <end position="23"/>
    </location>
</feature>
<evidence type="ECO:0000256" key="2">
    <source>
        <dbReference type="ARBA" id="ARBA00022448"/>
    </source>
</evidence>
<reference evidence="15" key="1">
    <citation type="submission" date="2024-02" db="EMBL/GenBank/DDBJ databases">
        <authorList>
            <consortium name="Clinical and Environmental Microbiology Branch: Whole genome sequencing antimicrobial resistance pathogens in the healthcare setting"/>
        </authorList>
    </citation>
    <scope>NUCLEOTIDE SEQUENCE</scope>
    <source>
        <strain evidence="15">2021GO-0154</strain>
    </source>
</reference>
<dbReference type="PANTHER" id="PTHR30069">
    <property type="entry name" value="TONB-DEPENDENT OUTER MEMBRANE RECEPTOR"/>
    <property type="match status" value="1"/>
</dbReference>
<dbReference type="RefSeq" id="WP_140187279.1">
    <property type="nucleotide sequence ID" value="NZ_JBALHY010000001.1"/>
</dbReference>
<feature type="domain" description="TonB-dependent receptor-like beta-barrel" evidence="13">
    <location>
        <begin position="234"/>
        <end position="710"/>
    </location>
</feature>
<keyword evidence="4 9" id="KW-0812">Transmembrane</keyword>
<dbReference type="GO" id="GO:0044718">
    <property type="term" value="P:siderophore transmembrane transport"/>
    <property type="evidence" value="ECO:0007669"/>
    <property type="project" value="TreeGrafter"/>
</dbReference>
<keyword evidence="5 12" id="KW-0732">Signal</keyword>
<evidence type="ECO:0000256" key="3">
    <source>
        <dbReference type="ARBA" id="ARBA00022452"/>
    </source>
</evidence>
<dbReference type="Gene3D" id="2.40.170.20">
    <property type="entry name" value="TonB-dependent receptor, beta-barrel domain"/>
    <property type="match status" value="1"/>
</dbReference>
<evidence type="ECO:0000256" key="8">
    <source>
        <dbReference type="ARBA" id="ARBA00023237"/>
    </source>
</evidence>
<proteinExistence type="inferred from homology"/>
<comment type="similarity">
    <text evidence="9 11">Belongs to the TonB-dependent receptor family.</text>
</comment>
<accession>A0AAI9D8X2</accession>
<comment type="caution">
    <text evidence="15">The sequence shown here is derived from an EMBL/GenBank/DDBJ whole genome shotgun (WGS) entry which is preliminary data.</text>
</comment>
<protein>
    <submittedName>
        <fullName evidence="15">TonB-dependent receptor</fullName>
    </submittedName>
</protein>
<keyword evidence="6 11" id="KW-0798">TonB box</keyword>